<proteinExistence type="predicted"/>
<dbReference type="PANTHER" id="PTHR44068:SF1">
    <property type="entry name" value="HYPOTHETICAL LOC100005854"/>
    <property type="match status" value="1"/>
</dbReference>
<keyword evidence="1 3" id="KW-0808">Transferase</keyword>
<reference evidence="3 4" key="1">
    <citation type="submission" date="2024-04" db="EMBL/GenBank/DDBJ databases">
        <title>Novel species of the genus Ideonella isolated from streams.</title>
        <authorList>
            <person name="Lu H."/>
        </authorList>
    </citation>
    <scope>NUCLEOTIDE SEQUENCE [LARGE SCALE GENOMIC DNA]</scope>
    <source>
        <strain evidence="3 4">DXS29W</strain>
    </source>
</reference>
<dbReference type="Gene3D" id="3.40.50.150">
    <property type="entry name" value="Vaccinia Virus protein VP39"/>
    <property type="match status" value="1"/>
</dbReference>
<dbReference type="PANTHER" id="PTHR44068">
    <property type="entry name" value="ZGC:194242"/>
    <property type="match status" value="1"/>
</dbReference>
<evidence type="ECO:0000313" key="3">
    <source>
        <dbReference type="EMBL" id="MEK8032499.1"/>
    </source>
</evidence>
<dbReference type="InterPro" id="IPR013216">
    <property type="entry name" value="Methyltransf_11"/>
</dbReference>
<evidence type="ECO:0000256" key="1">
    <source>
        <dbReference type="ARBA" id="ARBA00022679"/>
    </source>
</evidence>
<sequence>MEVLVLEGLNTRTSVQVDAGPVLSSDEVPGSFARVVWLVPSDGRVPFINPEEKEMLAHALAQQARRPSGLLGRLFGLGMGRINRGVNDFVLTQLDIRPNHKVLEIGFGPGKAIQQVEQRLTTGRVDGIDLSGTMVAQAAKLNRRAIEQGKVDLRVGEASRMPYRDQTFDRIFCVNVMYFWPQPERELAEMFRVMGEGGQVAIYIGDREQMAGVPMTKTGVFQLFSGQDVVGLLLDAGFQDCRIVETSIDQGPISRGSCVLGVRPRGM</sequence>
<keyword evidence="3" id="KW-0489">Methyltransferase</keyword>
<dbReference type="Proteomes" id="UP001371218">
    <property type="component" value="Unassembled WGS sequence"/>
</dbReference>
<dbReference type="EC" id="2.1.-.-" evidence="3"/>
<dbReference type="CDD" id="cd02440">
    <property type="entry name" value="AdoMet_MTases"/>
    <property type="match status" value="1"/>
</dbReference>
<evidence type="ECO:0000259" key="2">
    <source>
        <dbReference type="Pfam" id="PF08241"/>
    </source>
</evidence>
<dbReference type="RefSeq" id="WP_341426910.1">
    <property type="nucleotide sequence ID" value="NZ_JBBUTG010000010.1"/>
</dbReference>
<dbReference type="GO" id="GO:0032259">
    <property type="term" value="P:methylation"/>
    <property type="evidence" value="ECO:0007669"/>
    <property type="project" value="UniProtKB-KW"/>
</dbReference>
<dbReference type="EMBL" id="JBBUTG010000010">
    <property type="protein sequence ID" value="MEK8032499.1"/>
    <property type="molecule type" value="Genomic_DNA"/>
</dbReference>
<dbReference type="Pfam" id="PF08241">
    <property type="entry name" value="Methyltransf_11"/>
    <property type="match status" value="1"/>
</dbReference>
<dbReference type="GO" id="GO:0008168">
    <property type="term" value="F:methyltransferase activity"/>
    <property type="evidence" value="ECO:0007669"/>
    <property type="project" value="UniProtKB-KW"/>
</dbReference>
<dbReference type="InterPro" id="IPR029063">
    <property type="entry name" value="SAM-dependent_MTases_sf"/>
</dbReference>
<protein>
    <submittedName>
        <fullName evidence="3">Class I SAM-dependent methyltransferase</fullName>
        <ecNumber evidence="3">2.1.-.-</ecNumber>
    </submittedName>
</protein>
<name>A0ABU9BRB3_9BURK</name>
<dbReference type="InterPro" id="IPR050447">
    <property type="entry name" value="Erg6_SMT_methyltransf"/>
</dbReference>
<evidence type="ECO:0000313" key="4">
    <source>
        <dbReference type="Proteomes" id="UP001371218"/>
    </source>
</evidence>
<organism evidence="3 4">
    <name type="scientific">Ideonella lacteola</name>
    <dbReference type="NCBI Taxonomy" id="2984193"/>
    <lineage>
        <taxon>Bacteria</taxon>
        <taxon>Pseudomonadati</taxon>
        <taxon>Pseudomonadota</taxon>
        <taxon>Betaproteobacteria</taxon>
        <taxon>Burkholderiales</taxon>
        <taxon>Sphaerotilaceae</taxon>
        <taxon>Ideonella</taxon>
    </lineage>
</organism>
<comment type="caution">
    <text evidence="3">The sequence shown here is derived from an EMBL/GenBank/DDBJ whole genome shotgun (WGS) entry which is preliminary data.</text>
</comment>
<dbReference type="SUPFAM" id="SSF53335">
    <property type="entry name" value="S-adenosyl-L-methionine-dependent methyltransferases"/>
    <property type="match status" value="1"/>
</dbReference>
<keyword evidence="4" id="KW-1185">Reference proteome</keyword>
<feature type="domain" description="Methyltransferase type 11" evidence="2">
    <location>
        <begin position="103"/>
        <end position="202"/>
    </location>
</feature>
<accession>A0ABU9BRB3</accession>
<gene>
    <name evidence="3" type="ORF">AACH06_16870</name>
</gene>